<keyword evidence="6" id="KW-1185">Reference proteome</keyword>
<evidence type="ECO:0000256" key="3">
    <source>
        <dbReference type="ARBA" id="ARBA00023369"/>
    </source>
</evidence>
<accession>A0A9P0QSC2</accession>
<reference evidence="5" key="1">
    <citation type="submission" date="2022-03" db="EMBL/GenBank/DDBJ databases">
        <authorList>
            <person name="Legras J.-L."/>
            <person name="Devillers H."/>
            <person name="Grondin C."/>
        </authorList>
    </citation>
    <scope>NUCLEOTIDE SEQUENCE</scope>
    <source>
        <strain evidence="5">CLIB 1423</strain>
    </source>
</reference>
<evidence type="ECO:0000313" key="6">
    <source>
        <dbReference type="Proteomes" id="UP000837801"/>
    </source>
</evidence>
<name>A0A9P0QSC2_9ASCO</name>
<evidence type="ECO:0000256" key="2">
    <source>
        <dbReference type="ARBA" id="ARBA00023180"/>
    </source>
</evidence>
<evidence type="ECO:0000256" key="4">
    <source>
        <dbReference type="SAM" id="SignalP"/>
    </source>
</evidence>
<keyword evidence="2" id="KW-0325">Glycoprotein</keyword>
<evidence type="ECO:0000256" key="1">
    <source>
        <dbReference type="ARBA" id="ARBA00022729"/>
    </source>
</evidence>
<dbReference type="GO" id="GO:0004806">
    <property type="term" value="F:triacylglycerol lipase activity"/>
    <property type="evidence" value="ECO:0007669"/>
    <property type="project" value="UniProtKB-EC"/>
</dbReference>
<dbReference type="SUPFAM" id="SSF53474">
    <property type="entry name" value="alpha/beta-Hydrolases"/>
    <property type="match status" value="1"/>
</dbReference>
<dbReference type="Gene3D" id="1.10.260.130">
    <property type="match status" value="1"/>
</dbReference>
<dbReference type="Proteomes" id="UP000837801">
    <property type="component" value="Unassembled WGS sequence"/>
</dbReference>
<dbReference type="Pfam" id="PF03583">
    <property type="entry name" value="LIP"/>
    <property type="match status" value="1"/>
</dbReference>
<proteinExistence type="predicted"/>
<dbReference type="InterPro" id="IPR005152">
    <property type="entry name" value="Lipase_secreted"/>
</dbReference>
<feature type="chain" id="PRO_5040105035" evidence="4">
    <location>
        <begin position="18"/>
        <end position="596"/>
    </location>
</feature>
<organism evidence="5 6">
    <name type="scientific">[Candida] railenensis</name>
    <dbReference type="NCBI Taxonomy" id="45579"/>
    <lineage>
        <taxon>Eukaryota</taxon>
        <taxon>Fungi</taxon>
        <taxon>Dikarya</taxon>
        <taxon>Ascomycota</taxon>
        <taxon>Saccharomycotina</taxon>
        <taxon>Pichiomycetes</taxon>
        <taxon>Debaryomycetaceae</taxon>
        <taxon>Kurtzmaniella</taxon>
    </lineage>
</organism>
<keyword evidence="1 4" id="KW-0732">Signal</keyword>
<dbReference type="PANTHER" id="PTHR34853:SF1">
    <property type="entry name" value="LIPASE 5"/>
    <property type="match status" value="1"/>
</dbReference>
<gene>
    <name evidence="5" type="ORF">CLIB1423_12S01640</name>
</gene>
<dbReference type="EMBL" id="CAKXYY010000012">
    <property type="protein sequence ID" value="CAH2353729.1"/>
    <property type="molecule type" value="Genomic_DNA"/>
</dbReference>
<dbReference type="OrthoDB" id="2373480at2759"/>
<comment type="caution">
    <text evidence="5">The sequence shown here is derived from an EMBL/GenBank/DDBJ whole genome shotgun (WGS) entry which is preliminary data.</text>
</comment>
<dbReference type="Gene3D" id="3.40.50.1820">
    <property type="entry name" value="alpha/beta hydrolase"/>
    <property type="match status" value="1"/>
</dbReference>
<protein>
    <submittedName>
        <fullName evidence="5">Lipase 5</fullName>
    </submittedName>
</protein>
<dbReference type="PANTHER" id="PTHR34853">
    <property type="match status" value="1"/>
</dbReference>
<dbReference type="GO" id="GO:0016042">
    <property type="term" value="P:lipid catabolic process"/>
    <property type="evidence" value="ECO:0007669"/>
    <property type="project" value="InterPro"/>
</dbReference>
<dbReference type="AlphaFoldDB" id="A0A9P0QSC2"/>
<feature type="signal peptide" evidence="4">
    <location>
        <begin position="1"/>
        <end position="17"/>
    </location>
</feature>
<evidence type="ECO:0000313" key="5">
    <source>
        <dbReference type="EMBL" id="CAH2353729.1"/>
    </source>
</evidence>
<sequence length="596" mass="62627">MRISHLIIGIFLRLVFAAPTINPRAGLVAPSDDPFYTPPTGYEDAELGSILRIRKPESPLAIITLELDLQEVYQILVRSEDTFHQPNAVVATVLVPFNADPGKLVSFHSAEDTASPNCAPSYAMQVDSPASTWITPQAELALIIPLLDEGYFVIVPDYEGPKAAFIAGYQTGHAVLNCIRGALNLGSQIGLNSDAEVVLTGYSGGGFAVAWAAALHPTYAPELSILGGAMGGIPVEPLETAKNTMGTLFAGFIVAAVLGLSHEYPQLAEELPSLLIPDQQEYFYSAQDICLVEILAFFAYATWDQYCIEGDNVLDNPVVQNITSQNSLLENGLLPTIPLFIYSSEMDEINPIESTDKLYDLYCSNGVNVEYRKDVFSEHIVTVVEGSGLAVNFVKDRFNKVELNPTCQNSTVAFDLLNEGGLVGLGDIISGVVDVALGSELGPSSPYSNTTSALSGSPAGSSGIIATVVNFVSNIIQKAITPDDPDNLTKEEFIDILAGYINSIGNGISFASNLISSIFGFGSSDTTSSTASSNSTGTSSGGGLISTLLSTGGSLVSSLLSNSTTDGSTSSSSSGGILSSLLSSATSIISSLFTSK</sequence>
<dbReference type="InterPro" id="IPR029058">
    <property type="entry name" value="AB_hydrolase_fold"/>
</dbReference>
<comment type="catalytic activity">
    <reaction evidence="3">
        <text>a triacylglycerol + H2O = a diacylglycerol + a fatty acid + H(+)</text>
        <dbReference type="Rhea" id="RHEA:12044"/>
        <dbReference type="ChEBI" id="CHEBI:15377"/>
        <dbReference type="ChEBI" id="CHEBI:15378"/>
        <dbReference type="ChEBI" id="CHEBI:17855"/>
        <dbReference type="ChEBI" id="CHEBI:18035"/>
        <dbReference type="ChEBI" id="CHEBI:28868"/>
        <dbReference type="EC" id="3.1.1.3"/>
    </reaction>
    <physiologicalReaction direction="left-to-right" evidence="3">
        <dbReference type="Rhea" id="RHEA:12045"/>
    </physiologicalReaction>
</comment>